<dbReference type="Proteomes" id="UP000007347">
    <property type="component" value="Chromosome"/>
</dbReference>
<dbReference type="Pfam" id="PF04986">
    <property type="entry name" value="Y2_Tnp"/>
    <property type="match status" value="1"/>
</dbReference>
<dbReference type="PATRIC" id="fig|651182.5.peg.3089"/>
<dbReference type="RefSeq" id="WP_014958081.1">
    <property type="nucleotide sequence ID" value="NC_018645.1"/>
</dbReference>
<accession>K0NIM8</accession>
<keyword evidence="3" id="KW-1185">Reference proteome</keyword>
<dbReference type="GO" id="GO:0004803">
    <property type="term" value="F:transposase activity"/>
    <property type="evidence" value="ECO:0007669"/>
    <property type="project" value="InterPro"/>
</dbReference>
<proteinExistence type="predicted"/>
<dbReference type="EMBL" id="FO203503">
    <property type="protein sequence ID" value="CCK80785.1"/>
    <property type="molecule type" value="Genomic_DNA"/>
</dbReference>
<evidence type="ECO:0000259" key="1">
    <source>
        <dbReference type="Pfam" id="PF04986"/>
    </source>
</evidence>
<name>K0NIM8_DESTT</name>
<feature type="domain" description="Transposase IS801/IS1294" evidence="1">
    <location>
        <begin position="2"/>
        <end position="28"/>
    </location>
</feature>
<dbReference type="GO" id="GO:0003677">
    <property type="term" value="F:DNA binding"/>
    <property type="evidence" value="ECO:0007669"/>
    <property type="project" value="InterPro"/>
</dbReference>
<evidence type="ECO:0000313" key="3">
    <source>
        <dbReference type="Proteomes" id="UP000007347"/>
    </source>
</evidence>
<dbReference type="PANTHER" id="PTHR37023:SF1">
    <property type="entry name" value="ISSOD25 TRANSPOSASE TNPA_ISSOD25"/>
    <property type="match status" value="1"/>
</dbReference>
<dbReference type="PANTHER" id="PTHR37023">
    <property type="entry name" value="TRANSPOSASE"/>
    <property type="match status" value="1"/>
</dbReference>
<sequence>MEFIRRFLQHVLPKGFMKIRHYGFLNPNSALSIEKIRELISFIHDIIALFIKIPELEIPGIKCSHCGHDLKFIFFAKPEPRGRPG</sequence>
<dbReference type="GO" id="GO:0006313">
    <property type="term" value="P:DNA transposition"/>
    <property type="evidence" value="ECO:0007669"/>
    <property type="project" value="InterPro"/>
</dbReference>
<protein>
    <submittedName>
        <fullName evidence="2">Transposase, IS801/IS1294 family</fullName>
    </submittedName>
</protein>
<dbReference type="HOGENOM" id="CLU_2769153_0_0_7"/>
<dbReference type="KEGG" id="dto:TOL2_C26260"/>
<reference evidence="2 3" key="1">
    <citation type="journal article" date="2013" name="Environ. Microbiol.">
        <title>Complete genome, catabolic sub-proteomes and key-metabolites of Desulfobacula toluolica Tol2, a marine, aromatic compound-degrading, sulfate-reducing bacterium.</title>
        <authorList>
            <person name="Wohlbrand L."/>
            <person name="Jacob J.H."/>
            <person name="Kube M."/>
            <person name="Mussmann M."/>
            <person name="Jarling R."/>
            <person name="Beck A."/>
            <person name="Amann R."/>
            <person name="Wilkes H."/>
            <person name="Reinhardt R."/>
            <person name="Rabus R."/>
        </authorList>
    </citation>
    <scope>NUCLEOTIDE SEQUENCE [LARGE SCALE GENOMIC DNA]</scope>
    <source>
        <strain evidence="3">DSM 7467 / Tol2</strain>
    </source>
</reference>
<dbReference type="InterPro" id="IPR007069">
    <property type="entry name" value="Transposase_32"/>
</dbReference>
<gene>
    <name evidence="2" type="ordered locus">TOL2_C26260</name>
</gene>
<evidence type="ECO:0000313" key="2">
    <source>
        <dbReference type="EMBL" id="CCK80785.1"/>
    </source>
</evidence>
<organism evidence="2 3">
    <name type="scientific">Desulfobacula toluolica (strain DSM 7467 / Tol2)</name>
    <dbReference type="NCBI Taxonomy" id="651182"/>
    <lineage>
        <taxon>Bacteria</taxon>
        <taxon>Pseudomonadati</taxon>
        <taxon>Thermodesulfobacteriota</taxon>
        <taxon>Desulfobacteria</taxon>
        <taxon>Desulfobacterales</taxon>
        <taxon>Desulfobacteraceae</taxon>
        <taxon>Desulfobacula</taxon>
    </lineage>
</organism>
<dbReference type="AlphaFoldDB" id="K0NIM8"/>